<dbReference type="RefSeq" id="WP_003755790.1">
    <property type="nucleotide sequence ID" value="NZ_CABKNG010000001.1"/>
</dbReference>
<dbReference type="InterPro" id="IPR000795">
    <property type="entry name" value="T_Tr_GTP-bd_dom"/>
</dbReference>
<dbReference type="NCBIfam" id="TIGR00231">
    <property type="entry name" value="small_GTP"/>
    <property type="match status" value="1"/>
</dbReference>
<dbReference type="InterPro" id="IPR027417">
    <property type="entry name" value="P-loop_NTPase"/>
</dbReference>
<dbReference type="Pfam" id="PF06421">
    <property type="entry name" value="LepA_C"/>
    <property type="match status" value="1"/>
</dbReference>
<evidence type="ECO:0000256" key="2">
    <source>
        <dbReference type="ARBA" id="ARBA00022475"/>
    </source>
</evidence>
<evidence type="ECO:0000256" key="8">
    <source>
        <dbReference type="ARBA" id="ARBA00050293"/>
    </source>
</evidence>
<organism evidence="13 14">
    <name type="scientific">Listeria grayi</name>
    <name type="common">Listeria murrayi</name>
    <dbReference type="NCBI Taxonomy" id="1641"/>
    <lineage>
        <taxon>Bacteria</taxon>
        <taxon>Bacillati</taxon>
        <taxon>Bacillota</taxon>
        <taxon>Bacilli</taxon>
        <taxon>Bacillales</taxon>
        <taxon>Listeriaceae</taxon>
        <taxon>Listeria</taxon>
    </lineage>
</organism>
<dbReference type="Gene3D" id="3.40.50.300">
    <property type="entry name" value="P-loop containing nucleotide triphosphate hydrolases"/>
    <property type="match status" value="1"/>
</dbReference>
<comment type="catalytic activity">
    <reaction evidence="8 12">
        <text>GTP + H2O = GDP + phosphate + H(+)</text>
        <dbReference type="Rhea" id="RHEA:19669"/>
        <dbReference type="ChEBI" id="CHEBI:15377"/>
        <dbReference type="ChEBI" id="CHEBI:15378"/>
        <dbReference type="ChEBI" id="CHEBI:37565"/>
        <dbReference type="ChEBI" id="CHEBI:43474"/>
        <dbReference type="ChEBI" id="CHEBI:58189"/>
        <dbReference type="EC" id="3.6.5.n1"/>
    </reaction>
</comment>
<comment type="similarity">
    <text evidence="10">Belongs to the GTP-binding elongation factor family. LepA subfamily.</text>
</comment>
<dbReference type="InterPro" id="IPR038363">
    <property type="entry name" value="LepA_C_sf"/>
</dbReference>
<name>A0A378MA67_LISGR</name>
<gene>
    <name evidence="12 13" type="primary">lepA</name>
    <name evidence="13" type="ORF">NCTC10815_00568</name>
</gene>
<dbReference type="PRINTS" id="PR00315">
    <property type="entry name" value="ELONGATNFCT"/>
</dbReference>
<dbReference type="GO" id="GO:0005525">
    <property type="term" value="F:GTP binding"/>
    <property type="evidence" value="ECO:0007669"/>
    <property type="project" value="UniProtKB-UniRule"/>
</dbReference>
<dbReference type="SUPFAM" id="SSF54980">
    <property type="entry name" value="EF-G C-terminal domain-like"/>
    <property type="match status" value="2"/>
</dbReference>
<dbReference type="Proteomes" id="UP000254879">
    <property type="component" value="Unassembled WGS sequence"/>
</dbReference>
<feature type="binding site" evidence="12">
    <location>
        <begin position="23"/>
        <end position="28"/>
    </location>
    <ligand>
        <name>GTP</name>
        <dbReference type="ChEBI" id="CHEBI:37565"/>
    </ligand>
</feature>
<dbReference type="InterPro" id="IPR031157">
    <property type="entry name" value="G_TR_CS"/>
</dbReference>
<evidence type="ECO:0000256" key="7">
    <source>
        <dbReference type="ARBA" id="ARBA00023136"/>
    </source>
</evidence>
<dbReference type="Gene3D" id="3.30.70.2570">
    <property type="entry name" value="Elongation factor 4, C-terminal domain"/>
    <property type="match status" value="1"/>
</dbReference>
<dbReference type="Gene3D" id="3.30.70.240">
    <property type="match status" value="1"/>
</dbReference>
<evidence type="ECO:0000256" key="6">
    <source>
        <dbReference type="ARBA" id="ARBA00023134"/>
    </source>
</evidence>
<dbReference type="Pfam" id="PF00009">
    <property type="entry name" value="GTP_EFTU"/>
    <property type="match status" value="1"/>
</dbReference>
<dbReference type="CDD" id="cd03709">
    <property type="entry name" value="lepA_C"/>
    <property type="match status" value="1"/>
</dbReference>
<dbReference type="PANTHER" id="PTHR43512:SF4">
    <property type="entry name" value="TRANSLATION FACTOR GUF1 HOMOLOG, CHLOROPLASTIC"/>
    <property type="match status" value="1"/>
</dbReference>
<dbReference type="FunFam" id="3.30.70.870:FF:000004">
    <property type="entry name" value="Translation factor GUF1, mitochondrial"/>
    <property type="match status" value="1"/>
</dbReference>
<evidence type="ECO:0000256" key="3">
    <source>
        <dbReference type="ARBA" id="ARBA00022741"/>
    </source>
</evidence>
<evidence type="ECO:0000256" key="9">
    <source>
        <dbReference type="ARBA" id="ARBA00057626"/>
    </source>
</evidence>
<dbReference type="InterPro" id="IPR035654">
    <property type="entry name" value="LepA_IV"/>
</dbReference>
<comment type="function">
    <text evidence="9 12">Required for accurate and efficient protein synthesis under certain stress conditions. May act as a fidelity factor of the translation reaction, by catalyzing a one-codon backward translocation of tRNAs on improperly translocated ribosomes. Back-translocation proceeds from a post-translocation (POST) complex to a pre-translocation (PRE) complex, thus giving elongation factor G a second chance to translocate the tRNAs correctly. Binds to ribosomes in a GTP-dependent manner.</text>
</comment>
<dbReference type="FunFam" id="3.40.50.300:FF:000078">
    <property type="entry name" value="Elongation factor 4"/>
    <property type="match status" value="1"/>
</dbReference>
<evidence type="ECO:0000256" key="1">
    <source>
        <dbReference type="ARBA" id="ARBA00005454"/>
    </source>
</evidence>
<dbReference type="PROSITE" id="PS51722">
    <property type="entry name" value="G_TR_2"/>
    <property type="match status" value="1"/>
</dbReference>
<dbReference type="InterPro" id="IPR005225">
    <property type="entry name" value="Small_GTP-bd"/>
</dbReference>
<dbReference type="SUPFAM" id="SSF52540">
    <property type="entry name" value="P-loop containing nucleoside triphosphate hydrolases"/>
    <property type="match status" value="1"/>
</dbReference>
<protein>
    <recommendedName>
        <fullName evidence="11 12">Elongation factor 4</fullName>
        <shortName evidence="12">EF-4</shortName>
        <ecNumber evidence="11 12">3.6.5.n1</ecNumber>
    </recommendedName>
    <alternativeName>
        <fullName evidence="12">Ribosomal back-translocase LepA</fullName>
    </alternativeName>
</protein>
<keyword evidence="5 12" id="KW-0648">Protein biosynthesis</keyword>
<evidence type="ECO:0000313" key="14">
    <source>
        <dbReference type="Proteomes" id="UP000254879"/>
    </source>
</evidence>
<proteinExistence type="inferred from homology"/>
<dbReference type="GO" id="GO:0043022">
    <property type="term" value="F:ribosome binding"/>
    <property type="evidence" value="ECO:0007669"/>
    <property type="project" value="UniProtKB-UniRule"/>
</dbReference>
<dbReference type="InterPro" id="IPR013842">
    <property type="entry name" value="LepA_CTD"/>
</dbReference>
<reference evidence="13 14" key="1">
    <citation type="submission" date="2018-06" db="EMBL/GenBank/DDBJ databases">
        <authorList>
            <consortium name="Pathogen Informatics"/>
            <person name="Doyle S."/>
        </authorList>
    </citation>
    <scope>NUCLEOTIDE SEQUENCE [LARGE SCALE GENOMIC DNA]</scope>
    <source>
        <strain evidence="14">NCTC 10815</strain>
    </source>
</reference>
<evidence type="ECO:0000256" key="12">
    <source>
        <dbReference type="HAMAP-Rule" id="MF_00071"/>
    </source>
</evidence>
<keyword evidence="4 12" id="KW-0378">Hydrolase</keyword>
<sequence length="610" mass="67974">MNKEEMQARQQKIRNFSIIAHIDHGKSTLADRILEKTNALTHREMKSQLLDSMDLERERGITIKLNAVQLNYQAKDGETYIFHLIDTPGHVDFTYEVSRSLAACEGAILVVDAAQGIEAQTLANVYLALDNDLEILPVINKIDLPAADPERVREEVEDVIGLDASEAVLASAKSGIGIEEILEQIVEKVPAPGGSIDNPLKALIFDSIFDPYKGVIANIRIMDGMVKAGDTIQMMATGKEFEVTEVGVFTPKTTPRDSLMVGDVGYITAAIKNVADTHVGDTITLANNPAKEALPGYRRLNPMVYCGLYPIDSSRYNDLRDALEKLELNDSALQYEAETSQALGFGFRAGFLGLLHMEIIQERIEREFNIDLITTAPSVIYHVKMTDGSEIVVDNPADMPDQTNVASVEEPYVKATVMVPNDYVGAVMELAQNKRGNFITMEYLDDIRVSIIYEIPLSEIVYDFFDQLKSSTKGYASFDYELIGYKESKLVKMDILLNGEKVDALSFIVHRDFAYERGKIIVEKLKELIPRQQFEVPIQSAIGTKIVSRSTIKALRKNVLAKCYGGDVSRKRKLLEKQKEGKKRMKSIGSVEVPQEAFMAILKMDDSPSK</sequence>
<dbReference type="Pfam" id="PF03144">
    <property type="entry name" value="GTP_EFTU_D2"/>
    <property type="match status" value="1"/>
</dbReference>
<dbReference type="GO" id="GO:0003746">
    <property type="term" value="F:translation elongation factor activity"/>
    <property type="evidence" value="ECO:0007669"/>
    <property type="project" value="UniProtKB-UniRule"/>
</dbReference>
<dbReference type="InterPro" id="IPR035647">
    <property type="entry name" value="EFG_III/V"/>
</dbReference>
<comment type="similarity">
    <text evidence="1 12">Belongs to the TRAFAC class translation factor GTPase superfamily. Classic translation factor GTPase family. LepA subfamily.</text>
</comment>
<keyword evidence="2 12" id="KW-1003">Cell membrane</keyword>
<evidence type="ECO:0000256" key="5">
    <source>
        <dbReference type="ARBA" id="ARBA00022917"/>
    </source>
</evidence>
<dbReference type="Gene3D" id="3.30.70.870">
    <property type="entry name" value="Elongation Factor G (Translational Gtpase), domain 3"/>
    <property type="match status" value="1"/>
</dbReference>
<dbReference type="HAMAP" id="MF_00071">
    <property type="entry name" value="LepA"/>
    <property type="match status" value="1"/>
</dbReference>
<dbReference type="InterPro" id="IPR006297">
    <property type="entry name" value="EF-4"/>
</dbReference>
<dbReference type="CDD" id="cd01890">
    <property type="entry name" value="LepA"/>
    <property type="match status" value="1"/>
</dbReference>
<dbReference type="EMBL" id="UGPG01000001">
    <property type="protein sequence ID" value="STY43279.1"/>
    <property type="molecule type" value="Genomic_DNA"/>
</dbReference>
<comment type="subcellular location">
    <subcellularLocation>
        <location evidence="12">Cell membrane</location>
        <topology evidence="12">Peripheral membrane protein</topology>
        <orientation evidence="12">Cytoplasmic side</orientation>
    </subcellularLocation>
</comment>
<feature type="binding site" evidence="12">
    <location>
        <begin position="140"/>
        <end position="143"/>
    </location>
    <ligand>
        <name>GTP</name>
        <dbReference type="ChEBI" id="CHEBI:37565"/>
    </ligand>
</feature>
<accession>A0A378MA67</accession>
<dbReference type="FunFam" id="3.30.70.2570:FF:000001">
    <property type="entry name" value="Translation factor GUF1, mitochondrial"/>
    <property type="match status" value="1"/>
</dbReference>
<dbReference type="OrthoDB" id="2443343at2"/>
<dbReference type="Pfam" id="PF00679">
    <property type="entry name" value="EFG_C"/>
    <property type="match status" value="1"/>
</dbReference>
<dbReference type="CDD" id="cd03699">
    <property type="entry name" value="EF4_II"/>
    <property type="match status" value="1"/>
</dbReference>
<dbReference type="FunFam" id="2.40.30.10:FF:000015">
    <property type="entry name" value="Translation factor GUF1, mitochondrial"/>
    <property type="match status" value="1"/>
</dbReference>
<dbReference type="AlphaFoldDB" id="A0A378MA67"/>
<dbReference type="CDD" id="cd16260">
    <property type="entry name" value="EF4_III"/>
    <property type="match status" value="1"/>
</dbReference>
<dbReference type="InterPro" id="IPR000640">
    <property type="entry name" value="EFG_V-like"/>
</dbReference>
<evidence type="ECO:0000256" key="4">
    <source>
        <dbReference type="ARBA" id="ARBA00022801"/>
    </source>
</evidence>
<keyword evidence="6 12" id="KW-0342">GTP-binding</keyword>
<dbReference type="FunFam" id="3.30.70.240:FF:000007">
    <property type="entry name" value="Translation factor GUF1, mitochondrial"/>
    <property type="match status" value="1"/>
</dbReference>
<dbReference type="GO" id="GO:0045727">
    <property type="term" value="P:positive regulation of translation"/>
    <property type="evidence" value="ECO:0007669"/>
    <property type="project" value="UniProtKB-UniRule"/>
</dbReference>
<dbReference type="PROSITE" id="PS00301">
    <property type="entry name" value="G_TR_1"/>
    <property type="match status" value="1"/>
</dbReference>
<evidence type="ECO:0000256" key="10">
    <source>
        <dbReference type="ARBA" id="ARBA00061052"/>
    </source>
</evidence>
<keyword evidence="3 12" id="KW-0547">Nucleotide-binding</keyword>
<dbReference type="GO" id="GO:0005886">
    <property type="term" value="C:plasma membrane"/>
    <property type="evidence" value="ECO:0007669"/>
    <property type="project" value="UniProtKB-SubCell"/>
</dbReference>
<dbReference type="Gene3D" id="2.40.30.10">
    <property type="entry name" value="Translation factors"/>
    <property type="match status" value="1"/>
</dbReference>
<dbReference type="GO" id="GO:0003924">
    <property type="term" value="F:GTPase activity"/>
    <property type="evidence" value="ECO:0007669"/>
    <property type="project" value="UniProtKB-UniRule"/>
</dbReference>
<dbReference type="EC" id="3.6.5.n1" evidence="11 12"/>
<keyword evidence="13" id="KW-0251">Elongation factor</keyword>
<evidence type="ECO:0000313" key="13">
    <source>
        <dbReference type="EMBL" id="STY43279.1"/>
    </source>
</evidence>
<dbReference type="InterPro" id="IPR004161">
    <property type="entry name" value="EFTu-like_2"/>
</dbReference>
<evidence type="ECO:0000256" key="11">
    <source>
        <dbReference type="ARBA" id="ARBA00066744"/>
    </source>
</evidence>
<keyword evidence="7 12" id="KW-0472">Membrane</keyword>
<dbReference type="PANTHER" id="PTHR43512">
    <property type="entry name" value="TRANSLATION FACTOR GUF1-RELATED"/>
    <property type="match status" value="1"/>
</dbReference>
<dbReference type="NCBIfam" id="TIGR01393">
    <property type="entry name" value="lepA"/>
    <property type="match status" value="1"/>
</dbReference>
<dbReference type="SMART" id="SM00838">
    <property type="entry name" value="EFG_C"/>
    <property type="match status" value="1"/>
</dbReference>